<keyword evidence="1" id="KW-1185">Reference proteome</keyword>
<sequence>MIGIEIGSLELIHCTSLTVGAAFAVTIDHPGCAADVRWTATTMWPGPNEEFGRSFCCSSQGCSGSSEIRNQQVGLTGFSHRADF</sequence>
<evidence type="ECO:0000313" key="2">
    <source>
        <dbReference type="WBParaSite" id="Gr19_v10_g12389.t1"/>
    </source>
</evidence>
<proteinExistence type="predicted"/>
<dbReference type="AlphaFoldDB" id="A0A914H041"/>
<dbReference type="WBParaSite" id="Gr19_v10_g12389.t1">
    <property type="protein sequence ID" value="Gr19_v10_g12389.t1"/>
    <property type="gene ID" value="Gr19_v10_g12389"/>
</dbReference>
<reference evidence="2" key="1">
    <citation type="submission" date="2022-11" db="UniProtKB">
        <authorList>
            <consortium name="WormBaseParasite"/>
        </authorList>
    </citation>
    <scope>IDENTIFICATION</scope>
</reference>
<organism evidence="1 2">
    <name type="scientific">Globodera rostochiensis</name>
    <name type="common">Golden nematode worm</name>
    <name type="synonym">Heterodera rostochiensis</name>
    <dbReference type="NCBI Taxonomy" id="31243"/>
    <lineage>
        <taxon>Eukaryota</taxon>
        <taxon>Metazoa</taxon>
        <taxon>Ecdysozoa</taxon>
        <taxon>Nematoda</taxon>
        <taxon>Chromadorea</taxon>
        <taxon>Rhabditida</taxon>
        <taxon>Tylenchina</taxon>
        <taxon>Tylenchomorpha</taxon>
        <taxon>Tylenchoidea</taxon>
        <taxon>Heteroderidae</taxon>
        <taxon>Heteroderinae</taxon>
        <taxon>Globodera</taxon>
    </lineage>
</organism>
<evidence type="ECO:0000313" key="1">
    <source>
        <dbReference type="Proteomes" id="UP000887572"/>
    </source>
</evidence>
<protein>
    <submittedName>
        <fullName evidence="2">Uncharacterized protein</fullName>
    </submittedName>
</protein>
<dbReference type="Proteomes" id="UP000887572">
    <property type="component" value="Unplaced"/>
</dbReference>
<name>A0A914H041_GLORO</name>
<accession>A0A914H041</accession>